<feature type="compositionally biased region" description="Basic and acidic residues" evidence="1">
    <location>
        <begin position="35"/>
        <end position="53"/>
    </location>
</feature>
<proteinExistence type="predicted"/>
<reference evidence="2" key="1">
    <citation type="submission" date="2022-08" db="EMBL/GenBank/DDBJ databases">
        <title>Novel sulfate-reducing endosymbionts in the free-living metamonad Anaeramoeba.</title>
        <authorList>
            <person name="Jerlstrom-Hultqvist J."/>
            <person name="Cepicka I."/>
            <person name="Gallot-Lavallee L."/>
            <person name="Salas-Leiva D."/>
            <person name="Curtis B.A."/>
            <person name="Zahonova K."/>
            <person name="Pipaliya S."/>
            <person name="Dacks J."/>
            <person name="Roger A.J."/>
        </authorList>
    </citation>
    <scope>NUCLEOTIDE SEQUENCE</scope>
    <source>
        <strain evidence="2">Schooner1</strain>
    </source>
</reference>
<evidence type="ECO:0000313" key="3">
    <source>
        <dbReference type="Proteomes" id="UP001150062"/>
    </source>
</evidence>
<evidence type="ECO:0008006" key="4">
    <source>
        <dbReference type="Google" id="ProtNLM"/>
    </source>
</evidence>
<dbReference type="Proteomes" id="UP001150062">
    <property type="component" value="Unassembled WGS sequence"/>
</dbReference>
<feature type="region of interest" description="Disordered" evidence="1">
    <location>
        <begin position="33"/>
        <end position="69"/>
    </location>
</feature>
<protein>
    <recommendedName>
        <fullName evidence="4">BZIP domain-containing protein</fullName>
    </recommendedName>
</protein>
<gene>
    <name evidence="2" type="ORF">M0813_05976</name>
</gene>
<organism evidence="2 3">
    <name type="scientific">Anaeramoeba flamelloides</name>
    <dbReference type="NCBI Taxonomy" id="1746091"/>
    <lineage>
        <taxon>Eukaryota</taxon>
        <taxon>Metamonada</taxon>
        <taxon>Anaeramoebidae</taxon>
        <taxon>Anaeramoeba</taxon>
    </lineage>
</organism>
<dbReference type="EMBL" id="JAOAOG010000301">
    <property type="protein sequence ID" value="KAJ6231247.1"/>
    <property type="molecule type" value="Genomic_DNA"/>
</dbReference>
<comment type="caution">
    <text evidence="2">The sequence shown here is derived from an EMBL/GenBank/DDBJ whole genome shotgun (WGS) entry which is preliminary data.</text>
</comment>
<name>A0ABQ8XF26_9EUKA</name>
<evidence type="ECO:0000313" key="2">
    <source>
        <dbReference type="EMBL" id="KAJ6231247.1"/>
    </source>
</evidence>
<accession>A0ABQ8XF26</accession>
<evidence type="ECO:0000256" key="1">
    <source>
        <dbReference type="SAM" id="MobiDB-lite"/>
    </source>
</evidence>
<sequence>MTFTSTPCIRKRAVYNSGNEDTDLKKRRFLRARSKQTENQKRRDLNRKNENLQRRSSKVQKSNINKKGENCRGFQKENLQAQELQSKLGTLQSEFEALQTKVEVKIDENSRLNEELAQLRLILEQNGHSYQEIYGGDLQTDSALFVTMNRKAKPQKQILEIPLREDPDLLENKFQNDQLDVDLLDSSEIESDLEYEMEEHFQMKDQKQEKQHKRKQYLGDQESSELQFFEIKRFQTKTQKKKTTIITNF</sequence>
<keyword evidence="3" id="KW-1185">Reference proteome</keyword>